<organism evidence="1 2">
    <name type="scientific">Macrosiphum euphorbiae</name>
    <name type="common">potato aphid</name>
    <dbReference type="NCBI Taxonomy" id="13131"/>
    <lineage>
        <taxon>Eukaryota</taxon>
        <taxon>Metazoa</taxon>
        <taxon>Ecdysozoa</taxon>
        <taxon>Arthropoda</taxon>
        <taxon>Hexapoda</taxon>
        <taxon>Insecta</taxon>
        <taxon>Pterygota</taxon>
        <taxon>Neoptera</taxon>
        <taxon>Paraneoptera</taxon>
        <taxon>Hemiptera</taxon>
        <taxon>Sternorrhyncha</taxon>
        <taxon>Aphidomorpha</taxon>
        <taxon>Aphidoidea</taxon>
        <taxon>Aphididae</taxon>
        <taxon>Macrosiphini</taxon>
        <taxon>Macrosiphum</taxon>
    </lineage>
</organism>
<comment type="caution">
    <text evidence="1">The sequence shown here is derived from an EMBL/GenBank/DDBJ whole genome shotgun (WGS) entry which is preliminary data.</text>
</comment>
<dbReference type="EMBL" id="CARXXK010000002">
    <property type="protein sequence ID" value="CAI6354038.1"/>
    <property type="molecule type" value="Genomic_DNA"/>
</dbReference>
<name>A0AAV0WE33_9HEMI</name>
<dbReference type="Proteomes" id="UP001160148">
    <property type="component" value="Unassembled WGS sequence"/>
</dbReference>
<evidence type="ECO:0000313" key="1">
    <source>
        <dbReference type="EMBL" id="CAI6354038.1"/>
    </source>
</evidence>
<protein>
    <submittedName>
        <fullName evidence="1">Uncharacterized protein</fullName>
    </submittedName>
</protein>
<keyword evidence="2" id="KW-1185">Reference proteome</keyword>
<evidence type="ECO:0000313" key="2">
    <source>
        <dbReference type="Proteomes" id="UP001160148"/>
    </source>
</evidence>
<dbReference type="AlphaFoldDB" id="A0AAV0WE33"/>
<proteinExistence type="predicted"/>
<gene>
    <name evidence="1" type="ORF">MEUPH1_LOCUS10089</name>
</gene>
<reference evidence="1 2" key="1">
    <citation type="submission" date="2023-01" db="EMBL/GenBank/DDBJ databases">
        <authorList>
            <person name="Whitehead M."/>
        </authorList>
    </citation>
    <scope>NUCLEOTIDE SEQUENCE [LARGE SCALE GENOMIC DNA]</scope>
</reference>
<accession>A0AAV0WE33</accession>
<sequence>MSASNNGNGSNRNSSIWLTGEISEFNIKDDDFSAWIERFELFVLLNDFNTHKKNICFLLFWAMTTLLRDLCIPSKPIDKD</sequence>